<dbReference type="EMBL" id="JANJQO010000147">
    <property type="protein sequence ID" value="KAJ2981176.1"/>
    <property type="molecule type" value="Genomic_DNA"/>
</dbReference>
<gene>
    <name evidence="1" type="ORF">NQ176_g2184</name>
</gene>
<accession>A0ACC1NRR7</accession>
<comment type="caution">
    <text evidence="1">The sequence shown here is derived from an EMBL/GenBank/DDBJ whole genome shotgun (WGS) entry which is preliminary data.</text>
</comment>
<reference evidence="1" key="1">
    <citation type="submission" date="2022-08" db="EMBL/GenBank/DDBJ databases">
        <title>Genome Sequence of Lecanicillium fungicola.</title>
        <authorList>
            <person name="Buettner E."/>
        </authorList>
    </citation>
    <scope>NUCLEOTIDE SEQUENCE</scope>
    <source>
        <strain evidence="1">Babe33</strain>
    </source>
</reference>
<evidence type="ECO:0000313" key="1">
    <source>
        <dbReference type="EMBL" id="KAJ2981176.1"/>
    </source>
</evidence>
<protein>
    <submittedName>
        <fullName evidence="1">Uncharacterized protein</fullName>
    </submittedName>
</protein>
<organism evidence="1 2">
    <name type="scientific">Zarea fungicola</name>
    <dbReference type="NCBI Taxonomy" id="93591"/>
    <lineage>
        <taxon>Eukaryota</taxon>
        <taxon>Fungi</taxon>
        <taxon>Dikarya</taxon>
        <taxon>Ascomycota</taxon>
        <taxon>Pezizomycotina</taxon>
        <taxon>Sordariomycetes</taxon>
        <taxon>Hypocreomycetidae</taxon>
        <taxon>Hypocreales</taxon>
        <taxon>Cordycipitaceae</taxon>
        <taxon>Zarea</taxon>
    </lineage>
</organism>
<evidence type="ECO:0000313" key="2">
    <source>
        <dbReference type="Proteomes" id="UP001143910"/>
    </source>
</evidence>
<proteinExistence type="predicted"/>
<name>A0ACC1NRR7_9HYPO</name>
<keyword evidence="2" id="KW-1185">Reference proteome</keyword>
<sequence>MQHELHKKYGDTVRFSPFHVSFCNESAFKDILTKKPSRGQLMKDPYAYNSLVRNGVHSILTAPSDTEHSRYRRLLSHGFSEKALKEQEPLLLRYVDLLIYKLQERAKDGTPQDMVAWYNWTTFDLTGSLTFNDSFDCLESASYHPWIQFVFGNIKAAATITALKFMPVANWIITTLFGKMIKKKQSQNAKFTAEKVAHRLKSQTDCTDFFEHIINRKEGSEEMSRAEIEATSSVLVLGGSETSATLLAGATYLLLQHPKVLRRVKAEVRDRFKSEEEINSASIKELPYLLAVLDESLRIFPPVPIGSPRTVPPQGDTINGYYLPAKVSNISPK</sequence>
<dbReference type="Proteomes" id="UP001143910">
    <property type="component" value="Unassembled WGS sequence"/>
</dbReference>